<feature type="region of interest" description="Disordered" evidence="1">
    <location>
        <begin position="45"/>
        <end position="75"/>
    </location>
</feature>
<evidence type="ECO:0000256" key="1">
    <source>
        <dbReference type="SAM" id="MobiDB-lite"/>
    </source>
</evidence>
<accession>A0AAW5MS98</accession>
<evidence type="ECO:0000313" key="3">
    <source>
        <dbReference type="EMBL" id="MCR6678974.1"/>
    </source>
</evidence>
<dbReference type="AlphaFoldDB" id="A0AAW5MS98"/>
<organism evidence="3 4">
    <name type="scientific">Escherichia marmotae</name>
    <dbReference type="NCBI Taxonomy" id="1499973"/>
    <lineage>
        <taxon>Bacteria</taxon>
        <taxon>Pseudomonadati</taxon>
        <taxon>Pseudomonadota</taxon>
        <taxon>Gammaproteobacteria</taxon>
        <taxon>Enterobacterales</taxon>
        <taxon>Enterobacteriaceae</taxon>
        <taxon>Escherichia</taxon>
    </lineage>
</organism>
<keyword evidence="2" id="KW-0812">Transmembrane</keyword>
<proteinExistence type="predicted"/>
<comment type="caution">
    <text evidence="3">The sequence shown here is derived from an EMBL/GenBank/DDBJ whole genome shotgun (WGS) entry which is preliminary data.</text>
</comment>
<gene>
    <name evidence="3" type="ORF">NVV43_26115</name>
</gene>
<name>A0AAW5MS98_9ESCH</name>
<dbReference type="Proteomes" id="UP001206878">
    <property type="component" value="Unassembled WGS sequence"/>
</dbReference>
<evidence type="ECO:0000256" key="2">
    <source>
        <dbReference type="SAM" id="Phobius"/>
    </source>
</evidence>
<sequence length="75" mass="7514">MMIGAAVVALVAVGAALAALEPIVIVALTAAACVLVALVGRAYGRDSASARDERPVAQESPSEEPAAPERTEIAD</sequence>
<feature type="non-terminal residue" evidence="3">
    <location>
        <position position="75"/>
    </location>
</feature>
<dbReference type="EMBL" id="JANPXH010000656">
    <property type="protein sequence ID" value="MCR6678974.1"/>
    <property type="molecule type" value="Genomic_DNA"/>
</dbReference>
<keyword evidence="2" id="KW-1133">Transmembrane helix</keyword>
<protein>
    <submittedName>
        <fullName evidence="3">Uncharacterized protein</fullName>
    </submittedName>
</protein>
<keyword evidence="2" id="KW-0472">Membrane</keyword>
<evidence type="ECO:0000313" key="4">
    <source>
        <dbReference type="Proteomes" id="UP001206878"/>
    </source>
</evidence>
<reference evidence="3" key="1">
    <citation type="submission" date="2022-07" db="EMBL/GenBank/DDBJ databases">
        <title>Diversity of ethanolamine utilization by human commensal Escherichia coli.</title>
        <authorList>
            <person name="Jubelin G."/>
        </authorList>
    </citation>
    <scope>NUCLEOTIDE SEQUENCE</scope>
    <source>
        <strain evidence="3">S1</strain>
    </source>
</reference>
<feature type="transmembrane region" description="Helical" evidence="2">
    <location>
        <begin position="28"/>
        <end position="44"/>
    </location>
</feature>